<sequence>MTSSEISVFFLVVAASFVSVTAVGLFLALRRKTPFPPGPKGLPIIGNALEVPMEYQWLYFSKLKQQFGDLTTFSILGMRVVVVNTRKDVLELTVKRSDTYFERPHLYSFDMVGWGQGTALLNSYPWKDHRRYATRLFGTRQLMQRFYGVEMLEARNFVRNFLRDPDELEHHIRYLSGAVILKITYGYTTQEGRDPLLTRLAWFLPMGWKKTPEHYRKTADEVITVPYNLVKEHMKAGTAVPCYLSDILEDANISPEEEDALKYSSASVYAAGADTSVSQIHGFFLIMMLEPDVQRKAQAEIDAVIGQDRLPNFTDRDHLPYIDAVEGSNEIPHYFTERYVTLFMRHLGTIDVIMLTGGPRRAMKDDVLRGYFIPEHSLILLNAICPGQQMAEATIWLSSVLALALFDIKPIKDSPTEFSFSEGGSFTGGPISRPSPFTSKITPRSSRAEALIRLIDEEVV</sequence>
<evidence type="ECO:0000256" key="7">
    <source>
        <dbReference type="ARBA" id="ARBA00022723"/>
    </source>
</evidence>
<keyword evidence="7" id="KW-0479">Metal-binding</keyword>
<evidence type="ECO:0008006" key="16">
    <source>
        <dbReference type="Google" id="ProtNLM"/>
    </source>
</evidence>
<comment type="subcellular location">
    <subcellularLocation>
        <location evidence="2">Membrane</location>
        <topology evidence="2">Single-pass membrane protein</topology>
    </subcellularLocation>
</comment>
<dbReference type="PANTHER" id="PTHR46300:SF7">
    <property type="entry name" value="P450, PUTATIVE (EUROFUNG)-RELATED"/>
    <property type="match status" value="1"/>
</dbReference>
<dbReference type="InterPro" id="IPR002401">
    <property type="entry name" value="Cyt_P450_E_grp-I"/>
</dbReference>
<organism evidence="14 15">
    <name type="scientific">Antrodiella citrinella</name>
    <dbReference type="NCBI Taxonomy" id="2447956"/>
    <lineage>
        <taxon>Eukaryota</taxon>
        <taxon>Fungi</taxon>
        <taxon>Dikarya</taxon>
        <taxon>Basidiomycota</taxon>
        <taxon>Agaricomycotina</taxon>
        <taxon>Agaricomycetes</taxon>
        <taxon>Polyporales</taxon>
        <taxon>Steccherinaceae</taxon>
        <taxon>Antrodiella</taxon>
    </lineage>
</organism>
<evidence type="ECO:0000313" key="14">
    <source>
        <dbReference type="EMBL" id="THH33233.1"/>
    </source>
</evidence>
<dbReference type="OrthoDB" id="2789670at2759"/>
<keyword evidence="9" id="KW-0560">Oxidoreductase</keyword>
<name>A0A4V3XJJ2_9APHY</name>
<dbReference type="InterPro" id="IPR036396">
    <property type="entry name" value="Cyt_P450_sf"/>
</dbReference>
<keyword evidence="10" id="KW-0408">Iron</keyword>
<keyword evidence="11" id="KW-0503">Monooxygenase</keyword>
<evidence type="ECO:0000256" key="5">
    <source>
        <dbReference type="ARBA" id="ARBA00022617"/>
    </source>
</evidence>
<comment type="cofactor">
    <cofactor evidence="1">
        <name>heme</name>
        <dbReference type="ChEBI" id="CHEBI:30413"/>
    </cofactor>
</comment>
<dbReference type="Proteomes" id="UP000308730">
    <property type="component" value="Unassembled WGS sequence"/>
</dbReference>
<dbReference type="GO" id="GO:0016705">
    <property type="term" value="F:oxidoreductase activity, acting on paired donors, with incorporation or reduction of molecular oxygen"/>
    <property type="evidence" value="ECO:0007669"/>
    <property type="project" value="InterPro"/>
</dbReference>
<keyword evidence="15" id="KW-1185">Reference proteome</keyword>
<comment type="caution">
    <text evidence="14">The sequence shown here is derived from an EMBL/GenBank/DDBJ whole genome shotgun (WGS) entry which is preliminary data.</text>
</comment>
<evidence type="ECO:0000256" key="8">
    <source>
        <dbReference type="ARBA" id="ARBA00022989"/>
    </source>
</evidence>
<comment type="pathway">
    <text evidence="3">Secondary metabolite biosynthesis.</text>
</comment>
<dbReference type="GO" id="GO:0020037">
    <property type="term" value="F:heme binding"/>
    <property type="evidence" value="ECO:0007669"/>
    <property type="project" value="InterPro"/>
</dbReference>
<evidence type="ECO:0000256" key="9">
    <source>
        <dbReference type="ARBA" id="ARBA00023002"/>
    </source>
</evidence>
<evidence type="ECO:0000256" key="2">
    <source>
        <dbReference type="ARBA" id="ARBA00004167"/>
    </source>
</evidence>
<dbReference type="SUPFAM" id="SSF48264">
    <property type="entry name" value="Cytochrome P450"/>
    <property type="match status" value="1"/>
</dbReference>
<evidence type="ECO:0000256" key="13">
    <source>
        <dbReference type="SAM" id="Phobius"/>
    </source>
</evidence>
<keyword evidence="5" id="KW-0349">Heme</keyword>
<feature type="transmembrane region" description="Helical" evidence="13">
    <location>
        <begin position="6"/>
        <end position="29"/>
    </location>
</feature>
<dbReference type="Gene3D" id="1.10.630.10">
    <property type="entry name" value="Cytochrome P450"/>
    <property type="match status" value="1"/>
</dbReference>
<keyword evidence="8 13" id="KW-1133">Transmembrane helix</keyword>
<dbReference type="AlphaFoldDB" id="A0A4V3XJJ2"/>
<evidence type="ECO:0000256" key="11">
    <source>
        <dbReference type="ARBA" id="ARBA00023033"/>
    </source>
</evidence>
<protein>
    <recommendedName>
        <fullName evidence="16">Cytochrome P450</fullName>
    </recommendedName>
</protein>
<dbReference type="PRINTS" id="PR00463">
    <property type="entry name" value="EP450I"/>
</dbReference>
<dbReference type="GO" id="GO:0004497">
    <property type="term" value="F:monooxygenase activity"/>
    <property type="evidence" value="ECO:0007669"/>
    <property type="project" value="UniProtKB-KW"/>
</dbReference>
<evidence type="ECO:0000256" key="1">
    <source>
        <dbReference type="ARBA" id="ARBA00001971"/>
    </source>
</evidence>
<dbReference type="PANTHER" id="PTHR46300">
    <property type="entry name" value="P450, PUTATIVE (EUROFUNG)-RELATED-RELATED"/>
    <property type="match status" value="1"/>
</dbReference>
<dbReference type="InterPro" id="IPR050364">
    <property type="entry name" value="Cytochrome_P450_fung"/>
</dbReference>
<evidence type="ECO:0000256" key="4">
    <source>
        <dbReference type="ARBA" id="ARBA00010617"/>
    </source>
</evidence>
<evidence type="ECO:0000256" key="6">
    <source>
        <dbReference type="ARBA" id="ARBA00022692"/>
    </source>
</evidence>
<gene>
    <name evidence="14" type="ORF">EUX98_g1008</name>
</gene>
<dbReference type="InterPro" id="IPR001128">
    <property type="entry name" value="Cyt_P450"/>
</dbReference>
<dbReference type="EMBL" id="SGPM01000009">
    <property type="protein sequence ID" value="THH33233.1"/>
    <property type="molecule type" value="Genomic_DNA"/>
</dbReference>
<evidence type="ECO:0000256" key="10">
    <source>
        <dbReference type="ARBA" id="ARBA00023004"/>
    </source>
</evidence>
<accession>A0A4V3XJJ2</accession>
<evidence type="ECO:0000256" key="3">
    <source>
        <dbReference type="ARBA" id="ARBA00005179"/>
    </source>
</evidence>
<comment type="similarity">
    <text evidence="4">Belongs to the cytochrome P450 family.</text>
</comment>
<reference evidence="14 15" key="1">
    <citation type="submission" date="2019-02" db="EMBL/GenBank/DDBJ databases">
        <title>Genome sequencing of the rare red list fungi Antrodiella citrinella (Flaviporus citrinellus).</title>
        <authorList>
            <person name="Buettner E."/>
            <person name="Kellner H."/>
        </authorList>
    </citation>
    <scope>NUCLEOTIDE SEQUENCE [LARGE SCALE GENOMIC DNA]</scope>
    <source>
        <strain evidence="14 15">DSM 108506</strain>
    </source>
</reference>
<keyword evidence="6 13" id="KW-0812">Transmembrane</keyword>
<evidence type="ECO:0000313" key="15">
    <source>
        <dbReference type="Proteomes" id="UP000308730"/>
    </source>
</evidence>
<dbReference type="Pfam" id="PF00067">
    <property type="entry name" value="p450"/>
    <property type="match status" value="2"/>
</dbReference>
<keyword evidence="12 13" id="KW-0472">Membrane</keyword>
<dbReference type="GO" id="GO:0016020">
    <property type="term" value="C:membrane"/>
    <property type="evidence" value="ECO:0007669"/>
    <property type="project" value="UniProtKB-SubCell"/>
</dbReference>
<dbReference type="GO" id="GO:0005506">
    <property type="term" value="F:iron ion binding"/>
    <property type="evidence" value="ECO:0007669"/>
    <property type="project" value="InterPro"/>
</dbReference>
<evidence type="ECO:0000256" key="12">
    <source>
        <dbReference type="ARBA" id="ARBA00023136"/>
    </source>
</evidence>
<proteinExistence type="inferred from homology"/>